<reference evidence="1 2" key="1">
    <citation type="journal article" date="2019" name="Commun. Biol.">
        <title>The bagworm genome reveals a unique fibroin gene that provides high tensile strength.</title>
        <authorList>
            <person name="Kono N."/>
            <person name="Nakamura H."/>
            <person name="Ohtoshi R."/>
            <person name="Tomita M."/>
            <person name="Numata K."/>
            <person name="Arakawa K."/>
        </authorList>
    </citation>
    <scope>NUCLEOTIDE SEQUENCE [LARGE SCALE GENOMIC DNA]</scope>
</reference>
<protein>
    <submittedName>
        <fullName evidence="1">Uncharacterized protein</fullName>
    </submittedName>
</protein>
<dbReference type="Proteomes" id="UP000299102">
    <property type="component" value="Unassembled WGS sequence"/>
</dbReference>
<dbReference type="EMBL" id="BGZK01000076">
    <property type="protein sequence ID" value="GBP16030.1"/>
    <property type="molecule type" value="Genomic_DNA"/>
</dbReference>
<proteinExistence type="predicted"/>
<name>A0A4C1TPX9_EUMVA</name>
<organism evidence="1 2">
    <name type="scientific">Eumeta variegata</name>
    <name type="common">Bagworm moth</name>
    <name type="synonym">Eumeta japonica</name>
    <dbReference type="NCBI Taxonomy" id="151549"/>
    <lineage>
        <taxon>Eukaryota</taxon>
        <taxon>Metazoa</taxon>
        <taxon>Ecdysozoa</taxon>
        <taxon>Arthropoda</taxon>
        <taxon>Hexapoda</taxon>
        <taxon>Insecta</taxon>
        <taxon>Pterygota</taxon>
        <taxon>Neoptera</taxon>
        <taxon>Endopterygota</taxon>
        <taxon>Lepidoptera</taxon>
        <taxon>Glossata</taxon>
        <taxon>Ditrysia</taxon>
        <taxon>Tineoidea</taxon>
        <taxon>Psychidae</taxon>
        <taxon>Oiketicinae</taxon>
        <taxon>Eumeta</taxon>
    </lineage>
</organism>
<gene>
    <name evidence="1" type="ORF">EVAR_94372_1</name>
</gene>
<evidence type="ECO:0000313" key="2">
    <source>
        <dbReference type="Proteomes" id="UP000299102"/>
    </source>
</evidence>
<evidence type="ECO:0000313" key="1">
    <source>
        <dbReference type="EMBL" id="GBP16030.1"/>
    </source>
</evidence>
<comment type="caution">
    <text evidence="1">The sequence shown here is derived from an EMBL/GenBank/DDBJ whole genome shotgun (WGS) entry which is preliminary data.</text>
</comment>
<dbReference type="AlphaFoldDB" id="A0A4C1TPX9"/>
<accession>A0A4C1TPX9</accession>
<sequence>MTDILPSELMNTTSSRVVPSSADFKVSGASGATIAQGKAEIKKIDDERYKLPETESERLYRKKRKLYLRDSLRRDTSYRKRDQEE</sequence>
<keyword evidence="2" id="KW-1185">Reference proteome</keyword>